<feature type="compositionally biased region" description="Basic and acidic residues" evidence="1">
    <location>
        <begin position="62"/>
        <end position="74"/>
    </location>
</feature>
<dbReference type="Proteomes" id="UP001501442">
    <property type="component" value="Unassembled WGS sequence"/>
</dbReference>
<evidence type="ECO:0000313" key="3">
    <source>
        <dbReference type="Proteomes" id="UP001501442"/>
    </source>
</evidence>
<name>A0ABP8U9M7_9ACTN</name>
<organism evidence="2 3">
    <name type="scientific">Actinoallomurus vinaceus</name>
    <dbReference type="NCBI Taxonomy" id="1080074"/>
    <lineage>
        <taxon>Bacteria</taxon>
        <taxon>Bacillati</taxon>
        <taxon>Actinomycetota</taxon>
        <taxon>Actinomycetes</taxon>
        <taxon>Streptosporangiales</taxon>
        <taxon>Thermomonosporaceae</taxon>
        <taxon>Actinoallomurus</taxon>
    </lineage>
</organism>
<proteinExistence type="predicted"/>
<accession>A0ABP8U9M7</accession>
<evidence type="ECO:0000313" key="2">
    <source>
        <dbReference type="EMBL" id="GAA4626127.1"/>
    </source>
</evidence>
<evidence type="ECO:0000256" key="1">
    <source>
        <dbReference type="SAM" id="MobiDB-lite"/>
    </source>
</evidence>
<sequence>MHYCDINSRDVQGVTLADLLVNIEADFEMIDGHKVIHRAAFQDVDRDERVLRSPGLLDGEQGDQHRRGRDRAEC</sequence>
<comment type="caution">
    <text evidence="2">The sequence shown here is derived from an EMBL/GenBank/DDBJ whole genome shotgun (WGS) entry which is preliminary data.</text>
</comment>
<dbReference type="EMBL" id="BAABHK010000004">
    <property type="protein sequence ID" value="GAA4626127.1"/>
    <property type="molecule type" value="Genomic_DNA"/>
</dbReference>
<gene>
    <name evidence="2" type="ORF">GCM10023196_033090</name>
</gene>
<keyword evidence="3" id="KW-1185">Reference proteome</keyword>
<reference evidence="3" key="1">
    <citation type="journal article" date="2019" name="Int. J. Syst. Evol. Microbiol.">
        <title>The Global Catalogue of Microorganisms (GCM) 10K type strain sequencing project: providing services to taxonomists for standard genome sequencing and annotation.</title>
        <authorList>
            <consortium name="The Broad Institute Genomics Platform"/>
            <consortium name="The Broad Institute Genome Sequencing Center for Infectious Disease"/>
            <person name="Wu L."/>
            <person name="Ma J."/>
        </authorList>
    </citation>
    <scope>NUCLEOTIDE SEQUENCE [LARGE SCALE GENOMIC DNA]</scope>
    <source>
        <strain evidence="3">JCM 17939</strain>
    </source>
</reference>
<protein>
    <submittedName>
        <fullName evidence="2">Uncharacterized protein</fullName>
    </submittedName>
</protein>
<feature type="region of interest" description="Disordered" evidence="1">
    <location>
        <begin position="52"/>
        <end position="74"/>
    </location>
</feature>